<accession>A0A0E9XSU0</accession>
<sequence>MVVNNRIAVQGLSNINRAILFEAPQIWAKRQSNVNGFRITYMFRSGNKFTFAIAICSVILGGDRYGHHWNTKCDRMWY</sequence>
<dbReference type="EMBL" id="GBXM01003849">
    <property type="protein sequence ID" value="JAI04729.1"/>
    <property type="molecule type" value="Transcribed_RNA"/>
</dbReference>
<dbReference type="AlphaFoldDB" id="A0A0E9XSU0"/>
<proteinExistence type="predicted"/>
<reference evidence="1" key="2">
    <citation type="journal article" date="2015" name="Fish Shellfish Immunol.">
        <title>Early steps in the European eel (Anguilla anguilla)-Vibrio vulnificus interaction in the gills: Role of the RtxA13 toxin.</title>
        <authorList>
            <person name="Callol A."/>
            <person name="Pajuelo D."/>
            <person name="Ebbesson L."/>
            <person name="Teles M."/>
            <person name="MacKenzie S."/>
            <person name="Amaro C."/>
        </authorList>
    </citation>
    <scope>NUCLEOTIDE SEQUENCE</scope>
</reference>
<evidence type="ECO:0000313" key="1">
    <source>
        <dbReference type="EMBL" id="JAI04729.1"/>
    </source>
</evidence>
<protein>
    <submittedName>
        <fullName evidence="1">Uncharacterized protein</fullName>
    </submittedName>
</protein>
<organism evidence="1">
    <name type="scientific">Anguilla anguilla</name>
    <name type="common">European freshwater eel</name>
    <name type="synonym">Muraena anguilla</name>
    <dbReference type="NCBI Taxonomy" id="7936"/>
    <lineage>
        <taxon>Eukaryota</taxon>
        <taxon>Metazoa</taxon>
        <taxon>Chordata</taxon>
        <taxon>Craniata</taxon>
        <taxon>Vertebrata</taxon>
        <taxon>Euteleostomi</taxon>
        <taxon>Actinopterygii</taxon>
        <taxon>Neopterygii</taxon>
        <taxon>Teleostei</taxon>
        <taxon>Anguilliformes</taxon>
        <taxon>Anguillidae</taxon>
        <taxon>Anguilla</taxon>
    </lineage>
</organism>
<name>A0A0E9XSU0_ANGAN</name>
<reference evidence="1" key="1">
    <citation type="submission" date="2014-11" db="EMBL/GenBank/DDBJ databases">
        <authorList>
            <person name="Amaro Gonzalez C."/>
        </authorList>
    </citation>
    <scope>NUCLEOTIDE SEQUENCE</scope>
</reference>